<dbReference type="EMBL" id="CDHN01000002">
    <property type="protein sequence ID" value="CEJ84112.1"/>
    <property type="molecule type" value="Genomic_DNA"/>
</dbReference>
<name>A0A0A1SYB8_9HYPO</name>
<protein>
    <recommendedName>
        <fullName evidence="3">Diaminohydroxyphosphoribosylamino-pyrimidine deaminase</fullName>
    </recommendedName>
</protein>
<dbReference type="InterPro" id="IPR019410">
    <property type="entry name" value="Methyltransf_16"/>
</dbReference>
<dbReference type="STRING" id="1531966.A0A0A1SYB8"/>
<accession>A0A0A1SYB8</accession>
<organism evidence="1 2">
    <name type="scientific">[Torrubiella] hemipterigena</name>
    <dbReference type="NCBI Taxonomy" id="1531966"/>
    <lineage>
        <taxon>Eukaryota</taxon>
        <taxon>Fungi</taxon>
        <taxon>Dikarya</taxon>
        <taxon>Ascomycota</taxon>
        <taxon>Pezizomycotina</taxon>
        <taxon>Sordariomycetes</taxon>
        <taxon>Hypocreomycetidae</taxon>
        <taxon>Hypocreales</taxon>
        <taxon>Clavicipitaceae</taxon>
        <taxon>Clavicipitaceae incertae sedis</taxon>
        <taxon>'Torrubiella' clade</taxon>
    </lineage>
</organism>
<dbReference type="GO" id="GO:0005829">
    <property type="term" value="C:cytosol"/>
    <property type="evidence" value="ECO:0007669"/>
    <property type="project" value="TreeGrafter"/>
</dbReference>
<dbReference type="SUPFAM" id="SSF53335">
    <property type="entry name" value="S-adenosyl-L-methionine-dependent methyltransferases"/>
    <property type="match status" value="1"/>
</dbReference>
<dbReference type="Proteomes" id="UP000039046">
    <property type="component" value="Unassembled WGS sequence"/>
</dbReference>
<dbReference type="PANTHER" id="PTHR14614">
    <property type="entry name" value="HEPATOCELLULAR CARCINOMA-ASSOCIATED ANTIGEN"/>
    <property type="match status" value="1"/>
</dbReference>
<gene>
    <name evidence="1" type="ORF">VHEMI03383</name>
</gene>
<evidence type="ECO:0008006" key="3">
    <source>
        <dbReference type="Google" id="ProtNLM"/>
    </source>
</evidence>
<evidence type="ECO:0000313" key="2">
    <source>
        <dbReference type="Proteomes" id="UP000039046"/>
    </source>
</evidence>
<dbReference type="InterPro" id="IPR029063">
    <property type="entry name" value="SAM-dependent_MTases_sf"/>
</dbReference>
<reference evidence="1 2" key="1">
    <citation type="journal article" date="2015" name="Genome Announc.">
        <title>Draft Genome Sequence and Gene Annotation of the Entomopathogenic Fungus Verticillium hemipterigenum.</title>
        <authorList>
            <person name="Horn F."/>
            <person name="Habel A."/>
            <person name="Scharf D.H."/>
            <person name="Dworschak J."/>
            <person name="Brakhage A.A."/>
            <person name="Guthke R."/>
            <person name="Hertweck C."/>
            <person name="Linde J."/>
        </authorList>
    </citation>
    <scope>NUCLEOTIDE SEQUENCE [LARGE SCALE GENOMIC DNA]</scope>
</reference>
<dbReference type="PANTHER" id="PTHR14614:SF109">
    <property type="entry name" value="RIBOSOMAL LYSINE N-METHYLTRANSFERASE 5"/>
    <property type="match status" value="1"/>
</dbReference>
<proteinExistence type="predicted"/>
<dbReference type="HOGENOM" id="CLU_051532_1_1_1"/>
<keyword evidence="2" id="KW-1185">Reference proteome</keyword>
<dbReference type="AlphaFoldDB" id="A0A0A1SYB8"/>
<dbReference type="Gene3D" id="3.40.50.150">
    <property type="entry name" value="Vaccinia Virus protein VP39"/>
    <property type="match status" value="1"/>
</dbReference>
<sequence>MEDVFSKLVLHLDDEIEDAEEETFVLYSQPIPSQNLGFVDSKAKAIQVDTGESEYTIHQSPTVLSSNRAGGTTGAVLWKVTPLFASWLASKDNILFKHGIIRSDSIVAELGCGISPLNAFAIGGRVQRYVLTDQPYVQRLVLQNIEENSHLLRSARLPKKQPQTNIEFAVLDWETDTASPSLVGSGARSFDVVLACDCVFNYALVKPFVETCVEVCRLRQNDDSHDAPCVCIVAQQLRNDEVFLLWLQTFTQFFRAWKIPDDALPPGLKSSDGFVVHIGILRPDS</sequence>
<dbReference type="OrthoDB" id="2529286at2759"/>
<evidence type="ECO:0000313" key="1">
    <source>
        <dbReference type="EMBL" id="CEJ84112.1"/>
    </source>
</evidence>
<dbReference type="GO" id="GO:0008757">
    <property type="term" value="F:S-adenosylmethionine-dependent methyltransferase activity"/>
    <property type="evidence" value="ECO:0007669"/>
    <property type="project" value="UniProtKB-ARBA"/>
</dbReference>
<dbReference type="Pfam" id="PF10294">
    <property type="entry name" value="Methyltransf_16"/>
    <property type="match status" value="1"/>
</dbReference>
<dbReference type="GO" id="GO:0032991">
    <property type="term" value="C:protein-containing complex"/>
    <property type="evidence" value="ECO:0007669"/>
    <property type="project" value="TreeGrafter"/>
</dbReference>